<dbReference type="GO" id="GO:0046961">
    <property type="term" value="F:proton-transporting ATPase activity, rotational mechanism"/>
    <property type="evidence" value="ECO:0007669"/>
    <property type="project" value="InterPro"/>
</dbReference>
<dbReference type="PANTHER" id="PTHR12263:SF0">
    <property type="entry name" value="V-TYPE PROTON ATPASE SUBUNIT"/>
    <property type="match status" value="1"/>
</dbReference>
<gene>
    <name evidence="10" type="ORF">BU14_0148s0017</name>
</gene>
<keyword evidence="11" id="KW-1185">Reference proteome</keyword>
<feature type="transmembrane region" description="Helical" evidence="9">
    <location>
        <begin position="74"/>
        <end position="91"/>
    </location>
</feature>
<evidence type="ECO:0000256" key="5">
    <source>
        <dbReference type="ARBA" id="ARBA00022781"/>
    </source>
</evidence>
<keyword evidence="4 9" id="KW-0812">Transmembrane</keyword>
<evidence type="ECO:0000256" key="9">
    <source>
        <dbReference type="SAM" id="Phobius"/>
    </source>
</evidence>
<keyword evidence="8 9" id="KW-0472">Membrane</keyword>
<dbReference type="InterPro" id="IPR008389">
    <property type="entry name" value="ATPase_V0-cplx_e1/e2_su"/>
</dbReference>
<evidence type="ECO:0000256" key="1">
    <source>
        <dbReference type="ARBA" id="ARBA00004127"/>
    </source>
</evidence>
<accession>A0A1X6P964</accession>
<reference evidence="10 11" key="1">
    <citation type="submission" date="2017-03" db="EMBL/GenBank/DDBJ databases">
        <title>WGS assembly of Porphyra umbilicalis.</title>
        <authorList>
            <person name="Brawley S.H."/>
            <person name="Blouin N.A."/>
            <person name="Ficko-Blean E."/>
            <person name="Wheeler G.L."/>
            <person name="Lohr M."/>
            <person name="Goodson H.V."/>
            <person name="Jenkins J.W."/>
            <person name="Blaby-Haas C.E."/>
            <person name="Helliwell K.E."/>
            <person name="Chan C."/>
            <person name="Marriage T."/>
            <person name="Bhattacharya D."/>
            <person name="Klein A.S."/>
            <person name="Badis Y."/>
            <person name="Brodie J."/>
            <person name="Cao Y."/>
            <person name="Collen J."/>
            <person name="Dittami S.M."/>
            <person name="Gachon C.M."/>
            <person name="Green B.R."/>
            <person name="Karpowicz S."/>
            <person name="Kim J.W."/>
            <person name="Kudahl U."/>
            <person name="Lin S."/>
            <person name="Michel G."/>
            <person name="Mittag M."/>
            <person name="Olson B.J."/>
            <person name="Pangilinan J."/>
            <person name="Peng Y."/>
            <person name="Qiu H."/>
            <person name="Shu S."/>
            <person name="Singer J.T."/>
            <person name="Smith A.G."/>
            <person name="Sprecher B.N."/>
            <person name="Wagner V."/>
            <person name="Wang W."/>
            <person name="Wang Z.-Y."/>
            <person name="Yan J."/>
            <person name="Yarish C."/>
            <person name="Zoeuner-Riek S."/>
            <person name="Zhuang Y."/>
            <person name="Zou Y."/>
            <person name="Lindquist E.A."/>
            <person name="Grimwood J."/>
            <person name="Barry K."/>
            <person name="Rokhsar D.S."/>
            <person name="Schmutz J."/>
            <person name="Stiller J.W."/>
            <person name="Grossman A.R."/>
            <person name="Prochnik S.E."/>
        </authorList>
    </citation>
    <scope>NUCLEOTIDE SEQUENCE [LARGE SCALE GENOMIC DNA]</scope>
    <source>
        <strain evidence="10">4086291</strain>
    </source>
</reference>
<protein>
    <submittedName>
        <fullName evidence="10">Uncharacterized protein</fullName>
    </submittedName>
</protein>
<evidence type="ECO:0000256" key="3">
    <source>
        <dbReference type="ARBA" id="ARBA00022448"/>
    </source>
</evidence>
<dbReference type="Proteomes" id="UP000218209">
    <property type="component" value="Unassembled WGS sequence"/>
</dbReference>
<dbReference type="PANTHER" id="PTHR12263">
    <property type="entry name" value="VACUOLAR ATP SYNTHASE SUBUNIT H"/>
    <property type="match status" value="1"/>
</dbReference>
<keyword evidence="3" id="KW-0813">Transport</keyword>
<feature type="transmembrane region" description="Helical" evidence="9">
    <location>
        <begin position="39"/>
        <end position="62"/>
    </location>
</feature>
<dbReference type="EMBL" id="KV918838">
    <property type="protein sequence ID" value="OSX77441.1"/>
    <property type="molecule type" value="Genomic_DNA"/>
</dbReference>
<sequence length="112" mass="12270">MLQQATYTPAADHPPPPLPFSPSVCRAPSSPLLSYPLPVIMGALIVGTMLFALMAVLAYFCVSVVWRNDKDSQALAQLSVILAAVCMYIMWATCYLHQLYPLIRPIKPAHLA</sequence>
<keyword evidence="5" id="KW-0375">Hydrogen ion transport</keyword>
<dbReference type="Pfam" id="PF05493">
    <property type="entry name" value="ATP_synt_H"/>
    <property type="match status" value="1"/>
</dbReference>
<evidence type="ECO:0000313" key="10">
    <source>
        <dbReference type="EMBL" id="OSX77441.1"/>
    </source>
</evidence>
<evidence type="ECO:0000256" key="2">
    <source>
        <dbReference type="ARBA" id="ARBA00008328"/>
    </source>
</evidence>
<comment type="similarity">
    <text evidence="2">Belongs to the V-ATPase e1/e2 subunit family.</text>
</comment>
<evidence type="ECO:0000256" key="4">
    <source>
        <dbReference type="ARBA" id="ARBA00022692"/>
    </source>
</evidence>
<evidence type="ECO:0000313" key="11">
    <source>
        <dbReference type="Proteomes" id="UP000218209"/>
    </source>
</evidence>
<dbReference type="GO" id="GO:0012505">
    <property type="term" value="C:endomembrane system"/>
    <property type="evidence" value="ECO:0007669"/>
    <property type="project" value="UniProtKB-SubCell"/>
</dbReference>
<evidence type="ECO:0000256" key="7">
    <source>
        <dbReference type="ARBA" id="ARBA00023065"/>
    </source>
</evidence>
<evidence type="ECO:0000256" key="6">
    <source>
        <dbReference type="ARBA" id="ARBA00022989"/>
    </source>
</evidence>
<evidence type="ECO:0000256" key="8">
    <source>
        <dbReference type="ARBA" id="ARBA00023136"/>
    </source>
</evidence>
<keyword evidence="7" id="KW-0406">Ion transport</keyword>
<comment type="subcellular location">
    <subcellularLocation>
        <location evidence="1">Endomembrane system</location>
        <topology evidence="1">Multi-pass membrane protein</topology>
    </subcellularLocation>
</comment>
<dbReference type="GO" id="GO:0033179">
    <property type="term" value="C:proton-transporting V-type ATPase, V0 domain"/>
    <property type="evidence" value="ECO:0007669"/>
    <property type="project" value="InterPro"/>
</dbReference>
<keyword evidence="6 9" id="KW-1133">Transmembrane helix</keyword>
<organism evidence="10 11">
    <name type="scientific">Porphyra umbilicalis</name>
    <name type="common">Purple laver</name>
    <name type="synonym">Red alga</name>
    <dbReference type="NCBI Taxonomy" id="2786"/>
    <lineage>
        <taxon>Eukaryota</taxon>
        <taxon>Rhodophyta</taxon>
        <taxon>Bangiophyceae</taxon>
        <taxon>Bangiales</taxon>
        <taxon>Bangiaceae</taxon>
        <taxon>Porphyra</taxon>
    </lineage>
</organism>
<name>A0A1X6P964_PORUM</name>
<dbReference type="OrthoDB" id="1508846at2759"/>
<dbReference type="AlphaFoldDB" id="A0A1X6P964"/>
<proteinExistence type="inferred from homology"/>